<organism evidence="3 4">
    <name type="scientific">[Torrubiella] hemipterigena</name>
    <dbReference type="NCBI Taxonomy" id="1531966"/>
    <lineage>
        <taxon>Eukaryota</taxon>
        <taxon>Fungi</taxon>
        <taxon>Dikarya</taxon>
        <taxon>Ascomycota</taxon>
        <taxon>Pezizomycotina</taxon>
        <taxon>Sordariomycetes</taxon>
        <taxon>Hypocreomycetidae</taxon>
        <taxon>Hypocreales</taxon>
        <taxon>Clavicipitaceae</taxon>
        <taxon>Clavicipitaceae incertae sedis</taxon>
        <taxon>'Torrubiella' clade</taxon>
    </lineage>
</organism>
<dbReference type="Gene3D" id="3.60.10.10">
    <property type="entry name" value="Endonuclease/exonuclease/phosphatase"/>
    <property type="match status" value="1"/>
</dbReference>
<dbReference type="EMBL" id="CDHN01000001">
    <property type="protein sequence ID" value="CEJ82468.1"/>
    <property type="molecule type" value="Genomic_DNA"/>
</dbReference>
<dbReference type="HOGENOM" id="CLU_030508_0_2_1"/>
<keyword evidence="1" id="KW-0472">Membrane</keyword>
<evidence type="ECO:0000256" key="1">
    <source>
        <dbReference type="SAM" id="Phobius"/>
    </source>
</evidence>
<dbReference type="PANTHER" id="PTHR12121:SF36">
    <property type="entry name" value="ENDONUCLEASE_EXONUCLEASE_PHOSPHATASE DOMAIN-CONTAINING PROTEIN"/>
    <property type="match status" value="1"/>
</dbReference>
<dbReference type="CDD" id="cd09083">
    <property type="entry name" value="EEP-1"/>
    <property type="match status" value="1"/>
</dbReference>
<gene>
    <name evidence="3" type="ORF">VHEMI02530</name>
</gene>
<proteinExistence type="predicted"/>
<dbReference type="InterPro" id="IPR050410">
    <property type="entry name" value="CCR4/nocturin_mRNA_transcr"/>
</dbReference>
<feature type="domain" description="Endonuclease/exonuclease/phosphatase" evidence="2">
    <location>
        <begin position="85"/>
        <end position="340"/>
    </location>
</feature>
<dbReference type="Pfam" id="PF03372">
    <property type="entry name" value="Exo_endo_phos"/>
    <property type="match status" value="1"/>
</dbReference>
<dbReference type="PANTHER" id="PTHR12121">
    <property type="entry name" value="CARBON CATABOLITE REPRESSOR PROTEIN 4"/>
    <property type="match status" value="1"/>
</dbReference>
<dbReference type="GO" id="GO:0000175">
    <property type="term" value="F:3'-5'-RNA exonuclease activity"/>
    <property type="evidence" value="ECO:0007669"/>
    <property type="project" value="TreeGrafter"/>
</dbReference>
<dbReference type="AlphaFoldDB" id="A0A0A1SPW3"/>
<evidence type="ECO:0000313" key="4">
    <source>
        <dbReference type="Proteomes" id="UP000039046"/>
    </source>
</evidence>
<accession>A0A0A1SPW3</accession>
<feature type="transmembrane region" description="Helical" evidence="1">
    <location>
        <begin position="21"/>
        <end position="38"/>
    </location>
</feature>
<protein>
    <recommendedName>
        <fullName evidence="2">Endonuclease/exonuclease/phosphatase domain-containing protein</fullName>
    </recommendedName>
</protein>
<dbReference type="InterPro" id="IPR005135">
    <property type="entry name" value="Endo/exonuclease/phosphatase"/>
</dbReference>
<dbReference type="STRING" id="1531966.A0A0A1SPW3"/>
<name>A0A0A1SPW3_9HYPO</name>
<dbReference type="InterPro" id="IPR036691">
    <property type="entry name" value="Endo/exonu/phosph_ase_sf"/>
</dbReference>
<evidence type="ECO:0000313" key="3">
    <source>
        <dbReference type="EMBL" id="CEJ82468.1"/>
    </source>
</evidence>
<keyword evidence="4" id="KW-1185">Reference proteome</keyword>
<keyword evidence="1" id="KW-1133">Transmembrane helix</keyword>
<dbReference type="Proteomes" id="UP000039046">
    <property type="component" value="Unassembled WGS sequence"/>
</dbReference>
<dbReference type="SUPFAM" id="SSF56219">
    <property type="entry name" value="DNase I-like"/>
    <property type="match status" value="1"/>
</dbReference>
<dbReference type="OrthoDB" id="276515at2759"/>
<keyword evidence="1" id="KW-0812">Transmembrane</keyword>
<sequence length="351" mass="39638">MTTSALFERRRALRSSSHIRYFLFCCFVVGVLVAWRMPSMSAALERRSMDNTQAILQQYVADAREGWRDDNIGSLHAPLPLRVVTYNVRYATQSPDAGEKPWKVRAPKLGTQLQFITAGHDNAFLCLQECLHEQVVEIGERLGSAWAFVGRGRDTKETDGEYSPIFYQPETWECERWDTRWLSKTPTKPSRGWDAVLNRIATIGVFRHRATDTRVVVIATHFDHVGQVARKHSAELLIQFAQEWRDEYNPSAVFIGGDFNSPPGDGAYQAMVAEGSGMSDVHALVGKGKRYGNDLTYTGFGKETRERIDFLFVQEPRSVQVKTFGTLANVFDDGVMISDHRPVVADFVLPV</sequence>
<evidence type="ECO:0000259" key="2">
    <source>
        <dbReference type="Pfam" id="PF03372"/>
    </source>
</evidence>
<reference evidence="3 4" key="1">
    <citation type="journal article" date="2015" name="Genome Announc.">
        <title>Draft Genome Sequence and Gene Annotation of the Entomopathogenic Fungus Verticillium hemipterigenum.</title>
        <authorList>
            <person name="Horn F."/>
            <person name="Habel A."/>
            <person name="Scharf D.H."/>
            <person name="Dworschak J."/>
            <person name="Brakhage A.A."/>
            <person name="Guthke R."/>
            <person name="Hertweck C."/>
            <person name="Linde J."/>
        </authorList>
    </citation>
    <scope>NUCLEOTIDE SEQUENCE [LARGE SCALE GENOMIC DNA]</scope>
</reference>